<reference evidence="1" key="1">
    <citation type="journal article" date="2018" name="Antonie Van Leeuwenhoek">
        <title>Proteinivorax hydrogeniformans sp. nov., an anaerobic, haloalkaliphilic bacterium fermenting proteinaceous compounds with high hydrogen production.</title>
        <authorList>
            <person name="Boltyanskaya Y."/>
            <person name="Detkova E."/>
            <person name="Pimenov N."/>
            <person name="Kevbrin V."/>
        </authorList>
    </citation>
    <scope>NUCLEOTIDE SEQUENCE</scope>
    <source>
        <strain evidence="1">Z-710</strain>
    </source>
</reference>
<accession>A0AAU8HSA7</accession>
<reference evidence="1" key="2">
    <citation type="submission" date="2024-06" db="EMBL/GenBank/DDBJ databases">
        <authorList>
            <person name="Petrova K.O."/>
            <person name="Toshchakov S.V."/>
            <person name="Boltjanskaja Y.V."/>
            <person name="Kevbrin V.V."/>
        </authorList>
    </citation>
    <scope>NUCLEOTIDE SEQUENCE</scope>
    <source>
        <strain evidence="1">Z-710</strain>
    </source>
</reference>
<protein>
    <submittedName>
        <fullName evidence="1">Uncharacterized protein</fullName>
    </submittedName>
</protein>
<evidence type="ECO:0000313" key="1">
    <source>
        <dbReference type="EMBL" id="XCI27887.1"/>
    </source>
</evidence>
<sequence length="421" mass="49487">MDYLNIFIPYKNKPLHHEDQLTRAFLILIKTVKLVEVLFLEVVIDEMQKNQTNLIPKGLMHQSGGLDTIETQVRSTTKGRLEGEKGRLVSIVITDERLDREHKVERTDREGVYDGFIKYKPDWVFVIENKPDHKNIWLEQLNSRFNENYEIEEKPIVLTWKEIITKLSLLIENNLINNADLSIVSDFLDYVSEFFPELNPYDRFELCKDNKYLLDRRCIEIMKETELGVVDYHRGWHHYIHLDNKPGVKEVAVHASVLENNGWSINLLIYPGDTMSQSRDFYSTLSVDKVLDLANKWEVLPNFHFAFRSSNLLWTSVSASLYSYLTFWKNEVLNNNLKQRNRTDWGEYFNLLEKNKMLNDNDLTAINEKIIKTKMQKLNICPGVAFKYTWSKEEAIGIDNKSPGAFKSELLRRIKEVLSTW</sequence>
<dbReference type="AlphaFoldDB" id="A0AAU8HSA7"/>
<name>A0AAU8HSA7_9FIRM</name>
<dbReference type="EMBL" id="CP159485">
    <property type="protein sequence ID" value="XCI27887.1"/>
    <property type="molecule type" value="Genomic_DNA"/>
</dbReference>
<organism evidence="1">
    <name type="scientific">Proteinivorax hydrogeniformans</name>
    <dbReference type="NCBI Taxonomy" id="1826727"/>
    <lineage>
        <taxon>Bacteria</taxon>
        <taxon>Bacillati</taxon>
        <taxon>Bacillota</taxon>
        <taxon>Clostridia</taxon>
        <taxon>Eubacteriales</taxon>
        <taxon>Proteinivoracaceae</taxon>
        <taxon>Proteinivorax</taxon>
    </lineage>
</organism>
<proteinExistence type="predicted"/>
<gene>
    <name evidence="1" type="ORF">PRVXH_001811</name>
</gene>
<dbReference type="RefSeq" id="WP_353892465.1">
    <property type="nucleotide sequence ID" value="NZ_CP159485.1"/>
</dbReference>